<evidence type="ECO:0000256" key="4">
    <source>
        <dbReference type="SAM" id="MobiDB-lite"/>
    </source>
</evidence>
<evidence type="ECO:0000259" key="5">
    <source>
        <dbReference type="PROSITE" id="PS01031"/>
    </source>
</evidence>
<dbReference type="EMBL" id="JBFXLS010000019">
    <property type="protein sequence ID" value="KAL2828651.1"/>
    <property type="molecule type" value="Genomic_DNA"/>
</dbReference>
<dbReference type="Gene3D" id="2.60.40.790">
    <property type="match status" value="1"/>
</dbReference>
<sequence length="217" mass="24929">MAFFPRYCSAGDFTPLFQLLDDYDMHQQSTYRPTKKVVRTFSPKFDVYELNNQYYLDGELPGVDQSNIEIEFTDPQTLVIKGRSERNYNHHQKERQQEQPEPETEADDTRSETSSVKSHQPTVEDWDEMSDAATPAASEPTPASTPKEKTVEKTKTAPAKPSYRFWATERSIGEFQRTFTFATRVDQDSVRASLNNGILSLVLPKEPVPQLKKIRVE</sequence>
<evidence type="ECO:0000256" key="2">
    <source>
        <dbReference type="PROSITE-ProRule" id="PRU00285"/>
    </source>
</evidence>
<evidence type="ECO:0000256" key="3">
    <source>
        <dbReference type="RuleBase" id="RU003616"/>
    </source>
</evidence>
<keyword evidence="7" id="KW-1185">Reference proteome</keyword>
<reference evidence="6 7" key="1">
    <citation type="submission" date="2024-07" db="EMBL/GenBank/DDBJ databases">
        <title>Section-level genome sequencing and comparative genomics of Aspergillus sections Usti and Cavernicolus.</title>
        <authorList>
            <consortium name="Lawrence Berkeley National Laboratory"/>
            <person name="Nybo J.L."/>
            <person name="Vesth T.C."/>
            <person name="Theobald S."/>
            <person name="Frisvad J.C."/>
            <person name="Larsen T.O."/>
            <person name="Kjaerboelling I."/>
            <person name="Rothschild-Mancinelli K."/>
            <person name="Lyhne E.K."/>
            <person name="Kogle M.E."/>
            <person name="Barry K."/>
            <person name="Clum A."/>
            <person name="Na H."/>
            <person name="Ledsgaard L."/>
            <person name="Lin J."/>
            <person name="Lipzen A."/>
            <person name="Kuo A."/>
            <person name="Riley R."/>
            <person name="Mondo S."/>
            <person name="LaButti K."/>
            <person name="Haridas S."/>
            <person name="Pangalinan J."/>
            <person name="Salamov A.A."/>
            <person name="Simmons B.A."/>
            <person name="Magnuson J.K."/>
            <person name="Chen J."/>
            <person name="Drula E."/>
            <person name="Henrissat B."/>
            <person name="Wiebenga A."/>
            <person name="Lubbers R.J."/>
            <person name="Gomes A.C."/>
            <person name="Makela M.R."/>
            <person name="Stajich J."/>
            <person name="Grigoriev I.V."/>
            <person name="Mortensen U.H."/>
            <person name="De vries R.P."/>
            <person name="Baker S.E."/>
            <person name="Andersen M.R."/>
        </authorList>
    </citation>
    <scope>NUCLEOTIDE SEQUENCE [LARGE SCALE GENOMIC DNA]</scope>
    <source>
        <strain evidence="6 7">CBS 600.67</strain>
    </source>
</reference>
<dbReference type="InterPro" id="IPR008978">
    <property type="entry name" value="HSP20-like_chaperone"/>
</dbReference>
<feature type="region of interest" description="Disordered" evidence="4">
    <location>
        <begin position="81"/>
        <end position="157"/>
    </location>
</feature>
<evidence type="ECO:0000256" key="1">
    <source>
        <dbReference type="ARBA" id="ARBA00023016"/>
    </source>
</evidence>
<proteinExistence type="inferred from homology"/>
<feature type="compositionally biased region" description="Low complexity" evidence="4">
    <location>
        <begin position="131"/>
        <end position="145"/>
    </location>
</feature>
<dbReference type="InterPro" id="IPR031107">
    <property type="entry name" value="Small_HSP"/>
</dbReference>
<dbReference type="PROSITE" id="PS01031">
    <property type="entry name" value="SHSP"/>
    <property type="match status" value="1"/>
</dbReference>
<comment type="similarity">
    <text evidence="2 3">Belongs to the small heat shock protein (HSP20) family.</text>
</comment>
<evidence type="ECO:0000313" key="6">
    <source>
        <dbReference type="EMBL" id="KAL2828651.1"/>
    </source>
</evidence>
<gene>
    <name evidence="6" type="ORF">BDW59DRAFT_142808</name>
</gene>
<organism evidence="6 7">
    <name type="scientific">Aspergillus cavernicola</name>
    <dbReference type="NCBI Taxonomy" id="176166"/>
    <lineage>
        <taxon>Eukaryota</taxon>
        <taxon>Fungi</taxon>
        <taxon>Dikarya</taxon>
        <taxon>Ascomycota</taxon>
        <taxon>Pezizomycotina</taxon>
        <taxon>Eurotiomycetes</taxon>
        <taxon>Eurotiomycetidae</taxon>
        <taxon>Eurotiales</taxon>
        <taxon>Aspergillaceae</taxon>
        <taxon>Aspergillus</taxon>
        <taxon>Aspergillus subgen. Nidulantes</taxon>
    </lineage>
</organism>
<dbReference type="Pfam" id="PF00011">
    <property type="entry name" value="HSP20"/>
    <property type="match status" value="1"/>
</dbReference>
<evidence type="ECO:0000313" key="7">
    <source>
        <dbReference type="Proteomes" id="UP001610335"/>
    </source>
</evidence>
<accession>A0ABR4ILM0</accession>
<dbReference type="PANTHER" id="PTHR11527">
    <property type="entry name" value="HEAT-SHOCK PROTEIN 20 FAMILY MEMBER"/>
    <property type="match status" value="1"/>
</dbReference>
<dbReference type="Proteomes" id="UP001610335">
    <property type="component" value="Unassembled WGS sequence"/>
</dbReference>
<feature type="domain" description="SHSP" evidence="5">
    <location>
        <begin position="36"/>
        <end position="217"/>
    </location>
</feature>
<dbReference type="InterPro" id="IPR002068">
    <property type="entry name" value="A-crystallin/Hsp20_dom"/>
</dbReference>
<name>A0ABR4ILM0_9EURO</name>
<protein>
    <submittedName>
        <fullName evidence="6">HSP20-like chaperone</fullName>
    </submittedName>
</protein>
<comment type="caution">
    <text evidence="6">The sequence shown here is derived from an EMBL/GenBank/DDBJ whole genome shotgun (WGS) entry which is preliminary data.</text>
</comment>
<feature type="compositionally biased region" description="Polar residues" evidence="4">
    <location>
        <begin position="112"/>
        <end position="121"/>
    </location>
</feature>
<keyword evidence="1" id="KW-0346">Stress response</keyword>
<dbReference type="SUPFAM" id="SSF49764">
    <property type="entry name" value="HSP20-like chaperones"/>
    <property type="match status" value="1"/>
</dbReference>
<dbReference type="CDD" id="cd06464">
    <property type="entry name" value="ACD_sHsps-like"/>
    <property type="match status" value="1"/>
</dbReference>
<feature type="compositionally biased region" description="Basic and acidic residues" evidence="4">
    <location>
        <begin position="146"/>
        <end position="155"/>
    </location>
</feature>